<dbReference type="InterPro" id="IPR011335">
    <property type="entry name" value="Restrct_endonuc-II-like"/>
</dbReference>
<dbReference type="SUPFAM" id="SSF52980">
    <property type="entry name" value="Restriction endonuclease-like"/>
    <property type="match status" value="1"/>
</dbReference>
<dbReference type="OrthoDB" id="9799703at2"/>
<proteinExistence type="predicted"/>
<dbReference type="PANTHER" id="PTHR35400:SF3">
    <property type="entry name" value="SLL1072 PROTEIN"/>
    <property type="match status" value="1"/>
</dbReference>
<keyword evidence="3" id="KW-1185">Reference proteome</keyword>
<dbReference type="AlphaFoldDB" id="A0A1J0VM28"/>
<dbReference type="Pfam" id="PF05685">
    <property type="entry name" value="Uma2"/>
    <property type="match status" value="1"/>
</dbReference>
<accession>A0A1J0VM28</accession>
<gene>
    <name evidence="2" type="ORF">BOX37_02775</name>
</gene>
<evidence type="ECO:0000259" key="1">
    <source>
        <dbReference type="Pfam" id="PF05685"/>
    </source>
</evidence>
<dbReference type="RefSeq" id="WP_071926200.1">
    <property type="nucleotide sequence ID" value="NZ_CP018082.1"/>
</dbReference>
<organism evidence="2 3">
    <name type="scientific">Nocardia mangyaensis</name>
    <dbReference type="NCBI Taxonomy" id="2213200"/>
    <lineage>
        <taxon>Bacteria</taxon>
        <taxon>Bacillati</taxon>
        <taxon>Actinomycetota</taxon>
        <taxon>Actinomycetes</taxon>
        <taxon>Mycobacteriales</taxon>
        <taxon>Nocardiaceae</taxon>
        <taxon>Nocardia</taxon>
    </lineage>
</organism>
<dbReference type="EMBL" id="CP018082">
    <property type="protein sequence ID" value="APE33070.1"/>
    <property type="molecule type" value="Genomic_DNA"/>
</dbReference>
<evidence type="ECO:0000313" key="2">
    <source>
        <dbReference type="EMBL" id="APE33070.1"/>
    </source>
</evidence>
<dbReference type="Proteomes" id="UP000183810">
    <property type="component" value="Chromosome"/>
</dbReference>
<feature type="domain" description="Putative restriction endonuclease" evidence="1">
    <location>
        <begin position="29"/>
        <end position="187"/>
    </location>
</feature>
<dbReference type="InterPro" id="IPR008538">
    <property type="entry name" value="Uma2"/>
</dbReference>
<dbReference type="PANTHER" id="PTHR35400">
    <property type="entry name" value="SLR1083 PROTEIN"/>
    <property type="match status" value="1"/>
</dbReference>
<name>A0A1J0VM28_9NOCA</name>
<dbReference type="Gene3D" id="3.90.1570.10">
    <property type="entry name" value="tt1808, chain A"/>
    <property type="match status" value="1"/>
</dbReference>
<evidence type="ECO:0000313" key="3">
    <source>
        <dbReference type="Proteomes" id="UP000183810"/>
    </source>
</evidence>
<sequence length="202" mass="22893">MNAEPLPDEVDEVDAPPEWLAPAGGYTAEKFLAMRGLPKHTELIDGGLVFVSPQRKWHRRVISMIRGQLRTQAPDEWRADREMAVRLGLRQMPEPDVLVVSAEAFGREDPQSYYEPADVALVVEVVSPDSEERDRDTKPFKYAKAGIRHFWRVERGDGEHVIAYAYELDPATSRYVPVGIFHDRLTIGVPFPIDIDLTALEN</sequence>
<reference evidence="2" key="1">
    <citation type="submission" date="2016-11" db="EMBL/GenBank/DDBJ databases">
        <authorList>
            <person name="Jaros S."/>
            <person name="Januszkiewicz K."/>
            <person name="Wedrychowicz H."/>
        </authorList>
    </citation>
    <scope>NUCLEOTIDE SEQUENCE [LARGE SCALE GENOMIC DNA]</scope>
    <source>
        <strain evidence="2">Y48</strain>
    </source>
</reference>
<dbReference type="InterPro" id="IPR012296">
    <property type="entry name" value="Nuclease_put_TT1808"/>
</dbReference>
<protein>
    <recommendedName>
        <fullName evidence="1">Putative restriction endonuclease domain-containing protein</fullName>
    </recommendedName>
</protein>
<dbReference type="CDD" id="cd06260">
    <property type="entry name" value="DUF820-like"/>
    <property type="match status" value="1"/>
</dbReference>
<dbReference type="KEGG" id="nsl:BOX37_02775"/>